<feature type="binding site" evidence="10">
    <location>
        <position position="270"/>
    </location>
    <ligand>
        <name>Mn(2+)</name>
        <dbReference type="ChEBI" id="CHEBI:29035"/>
    </ligand>
</feature>
<evidence type="ECO:0000256" key="11">
    <source>
        <dbReference type="SAM" id="Phobius"/>
    </source>
</evidence>
<evidence type="ECO:0000256" key="4">
    <source>
        <dbReference type="ARBA" id="ARBA00022692"/>
    </source>
</evidence>
<keyword evidence="6 11" id="KW-0472">Membrane</keyword>
<dbReference type="AlphaFoldDB" id="A0A199VEZ2"/>
<dbReference type="GO" id="GO:0030244">
    <property type="term" value="P:cellulose biosynthetic process"/>
    <property type="evidence" value="ECO:0007669"/>
    <property type="project" value="InterPro"/>
</dbReference>
<feature type="binding site" evidence="9">
    <location>
        <position position="107"/>
    </location>
    <ligand>
        <name>UDP-alpha-D-glucose</name>
        <dbReference type="ChEBI" id="CHEBI:58885"/>
    </ligand>
</feature>
<feature type="transmembrane region" description="Helical" evidence="11">
    <location>
        <begin position="21"/>
        <end position="43"/>
    </location>
</feature>
<feature type="active site" evidence="8">
    <location>
        <position position="136"/>
    </location>
</feature>
<reference evidence="12 13" key="1">
    <citation type="journal article" date="2016" name="DNA Res.">
        <title>The draft genome of MD-2 pineapple using hybrid error correction of long reads.</title>
        <authorList>
            <person name="Redwan R.M."/>
            <person name="Saidin A."/>
            <person name="Kumar S.V."/>
        </authorList>
    </citation>
    <scope>NUCLEOTIDE SEQUENCE [LARGE SCALE GENOMIC DNA]</scope>
    <source>
        <strain evidence="13">cv. MD2</strain>
        <tissue evidence="12">Leaf</tissue>
    </source>
</reference>
<dbReference type="GO" id="GO:0071555">
    <property type="term" value="P:cell wall organization"/>
    <property type="evidence" value="ECO:0007669"/>
    <property type="project" value="UniProtKB-KW"/>
</dbReference>
<organism evidence="12 13">
    <name type="scientific">Ananas comosus</name>
    <name type="common">Pineapple</name>
    <name type="synonym">Ananas ananas</name>
    <dbReference type="NCBI Taxonomy" id="4615"/>
    <lineage>
        <taxon>Eukaryota</taxon>
        <taxon>Viridiplantae</taxon>
        <taxon>Streptophyta</taxon>
        <taxon>Embryophyta</taxon>
        <taxon>Tracheophyta</taxon>
        <taxon>Spermatophyta</taxon>
        <taxon>Magnoliopsida</taxon>
        <taxon>Liliopsida</taxon>
        <taxon>Poales</taxon>
        <taxon>Bromeliaceae</taxon>
        <taxon>Bromelioideae</taxon>
        <taxon>Ananas</taxon>
    </lineage>
</organism>
<dbReference type="GO" id="GO:0016020">
    <property type="term" value="C:membrane"/>
    <property type="evidence" value="ECO:0007669"/>
    <property type="project" value="InterPro"/>
</dbReference>
<gene>
    <name evidence="12" type="ORF">ACMD2_11546</name>
</gene>
<evidence type="ECO:0000313" key="13">
    <source>
        <dbReference type="Proteomes" id="UP000092600"/>
    </source>
</evidence>
<evidence type="ECO:0000256" key="10">
    <source>
        <dbReference type="PIRSR" id="PIRSR605150-3"/>
    </source>
</evidence>
<feature type="transmembrane region" description="Helical" evidence="11">
    <location>
        <begin position="49"/>
        <end position="69"/>
    </location>
</feature>
<feature type="binding site" evidence="10">
    <location>
        <position position="294"/>
    </location>
    <ligand>
        <name>Mn(2+)</name>
        <dbReference type="ChEBI" id="CHEBI:29035"/>
    </ligand>
</feature>
<feature type="transmembrane region" description="Helical" evidence="11">
    <location>
        <begin position="657"/>
        <end position="676"/>
    </location>
</feature>
<evidence type="ECO:0000256" key="1">
    <source>
        <dbReference type="ARBA" id="ARBA00004127"/>
    </source>
</evidence>
<feature type="transmembrane region" description="Helical" evidence="11">
    <location>
        <begin position="608"/>
        <end position="626"/>
    </location>
</feature>
<keyword evidence="2" id="KW-0328">Glycosyltransferase</keyword>
<accession>A0A199VEZ2</accession>
<proteinExistence type="predicted"/>
<comment type="caution">
    <text evidence="12">The sequence shown here is derived from an EMBL/GenBank/DDBJ whole genome shotgun (WGS) entry which is preliminary data.</text>
</comment>
<dbReference type="Proteomes" id="UP000092600">
    <property type="component" value="Unassembled WGS sequence"/>
</dbReference>
<keyword evidence="5 11" id="KW-1133">Transmembrane helix</keyword>
<dbReference type="GO" id="GO:0016760">
    <property type="term" value="F:cellulose synthase (UDP-forming) activity"/>
    <property type="evidence" value="ECO:0007669"/>
    <property type="project" value="InterPro"/>
</dbReference>
<dbReference type="Pfam" id="PF03552">
    <property type="entry name" value="Cellulose_synt"/>
    <property type="match status" value="1"/>
</dbReference>
<comment type="subcellular location">
    <subcellularLocation>
        <location evidence="1">Endomembrane system</location>
        <topology evidence="1">Multi-pass membrane protein</topology>
    </subcellularLocation>
</comment>
<evidence type="ECO:0000256" key="2">
    <source>
        <dbReference type="ARBA" id="ARBA00022676"/>
    </source>
</evidence>
<dbReference type="InterPro" id="IPR005150">
    <property type="entry name" value="Cellulose_synth"/>
</dbReference>
<feature type="transmembrane region" description="Helical" evidence="11">
    <location>
        <begin position="527"/>
        <end position="548"/>
    </location>
</feature>
<feature type="transmembrane region" description="Helical" evidence="11">
    <location>
        <begin position="683"/>
        <end position="704"/>
    </location>
</feature>
<dbReference type="GO" id="GO:0071669">
    <property type="term" value="P:plant-type cell wall organization or biogenesis"/>
    <property type="evidence" value="ECO:0007669"/>
    <property type="project" value="UniProtKB-ARBA"/>
</dbReference>
<evidence type="ECO:0000256" key="7">
    <source>
        <dbReference type="ARBA" id="ARBA00023316"/>
    </source>
</evidence>
<evidence type="ECO:0000313" key="12">
    <source>
        <dbReference type="EMBL" id="OAY75345.1"/>
    </source>
</evidence>
<dbReference type="InterPro" id="IPR029044">
    <property type="entry name" value="Nucleotide-diphossugar_trans"/>
</dbReference>
<dbReference type="EMBL" id="LSRQ01002121">
    <property type="protein sequence ID" value="OAY75345.1"/>
    <property type="molecule type" value="Genomic_DNA"/>
</dbReference>
<dbReference type="PANTHER" id="PTHR13301">
    <property type="entry name" value="X-BOX TRANSCRIPTION FACTOR-RELATED"/>
    <property type="match status" value="1"/>
</dbReference>
<feature type="transmembrane region" description="Helical" evidence="11">
    <location>
        <begin position="568"/>
        <end position="587"/>
    </location>
</feature>
<keyword evidence="7" id="KW-0961">Cell wall biogenesis/degradation</keyword>
<evidence type="ECO:0000256" key="3">
    <source>
        <dbReference type="ARBA" id="ARBA00022679"/>
    </source>
</evidence>
<evidence type="ECO:0000256" key="8">
    <source>
        <dbReference type="PIRSR" id="PIRSR605150-1"/>
    </source>
</evidence>
<evidence type="ECO:0000256" key="9">
    <source>
        <dbReference type="PIRSR" id="PIRSR605150-2"/>
    </source>
</evidence>
<sequence>MARNTLHPPLQERVPQNNNTLHRLVECVILFLLFCLLLCRLVLLPHGGTVWLVASLCESWFTFVWFLFMNAKWTPAVYKTYPDHLTKRFDDLPAVDMFVTTADPKLEPPIVTVNTVLSMLAVDYPAEKLACYVSDDGCSPITFYSLVEASKFAKLWVPFCKKYNVEVRAPFVCFSSEPRYSSASALDFAIDWAKMKNEYEELSSRIENAEKSYIPHHMNDEFAEFLNTGRKNHPTIIKVIWENKGDLGESIPHLIYVSREKRPKHPHHFKAGAMNVLTRVSGVMTNAPFMLNVDCDMFVNNPKVILHGMCLLLGFEKDVHSAFVQTPQQFYGALKDDPFGNQLVVLQKKVGVGMAGIQGPFYGGTGCFHRRKIIYGSSPDAGEKNKQTRNELERLYGNSTELIDSATQVTSGTSKVVVFDISSRIDAAKNVASCTYELNTSWGEEIGWVYGSMTEDIQTGLRIHSMGLKSKYMVLDPPAFLGSAPVGGPSSLTQYKRWATGLLEVLLGRQGPLVAVFKKRLTVRQCLAYLLINVWALRSLFELCYALIPAYCLLANTSFVTKVSDRFFLLPSSIFILYNAYTLAEYLECGLSFRAWWNNQRMLRITSTTAWLFGLLSVLLKTLGLSETVFEVTRKDRQDDAAAETDPSRFTFDESPMFVPGAALVLIHLSALAVGLGRRTAGLGELLGSLLVVLSFWPFVRGLVGRGSYGIPWTVLWKATILLCLFLHFALRS</sequence>
<feature type="active site" evidence="8">
    <location>
        <position position="456"/>
    </location>
</feature>
<name>A0A199VEZ2_ANACO</name>
<evidence type="ECO:0000256" key="6">
    <source>
        <dbReference type="ARBA" id="ARBA00023136"/>
    </source>
</evidence>
<protein>
    <submittedName>
        <fullName evidence="12">Cellulose synthase-like protein H1</fullName>
    </submittedName>
</protein>
<feature type="transmembrane region" description="Helical" evidence="11">
    <location>
        <begin position="710"/>
        <end position="731"/>
    </location>
</feature>
<evidence type="ECO:0000256" key="5">
    <source>
        <dbReference type="ARBA" id="ARBA00022989"/>
    </source>
</evidence>
<keyword evidence="4 11" id="KW-0812">Transmembrane</keyword>
<feature type="binding site" evidence="9">
    <location>
        <position position="136"/>
    </location>
    <ligand>
        <name>UDP-alpha-D-glucose</name>
        <dbReference type="ChEBI" id="CHEBI:58885"/>
    </ligand>
</feature>
<dbReference type="STRING" id="4615.A0A199VEZ2"/>
<dbReference type="Gene3D" id="3.90.550.10">
    <property type="entry name" value="Spore Coat Polysaccharide Biosynthesis Protein SpsA, Chain A"/>
    <property type="match status" value="1"/>
</dbReference>
<dbReference type="GO" id="GO:0012505">
    <property type="term" value="C:endomembrane system"/>
    <property type="evidence" value="ECO:0007669"/>
    <property type="project" value="UniProtKB-SubCell"/>
</dbReference>
<keyword evidence="3" id="KW-0808">Transferase</keyword>